<name>A0ABT0RFV4_9SPHN</name>
<proteinExistence type="predicted"/>
<evidence type="ECO:0000313" key="3">
    <source>
        <dbReference type="Proteomes" id="UP001165343"/>
    </source>
</evidence>
<evidence type="ECO:0000313" key="2">
    <source>
        <dbReference type="EMBL" id="MCL6679157.1"/>
    </source>
</evidence>
<keyword evidence="3" id="KW-1185">Reference proteome</keyword>
<comment type="caution">
    <text evidence="2">The sequence shown here is derived from an EMBL/GenBank/DDBJ whole genome shotgun (WGS) entry which is preliminary data.</text>
</comment>
<protein>
    <submittedName>
        <fullName evidence="2">Uncharacterized protein</fullName>
    </submittedName>
</protein>
<organism evidence="2 3">
    <name type="scientific">Sphingomonas anseongensis</name>
    <dbReference type="NCBI Taxonomy" id="2908207"/>
    <lineage>
        <taxon>Bacteria</taxon>
        <taxon>Pseudomonadati</taxon>
        <taxon>Pseudomonadota</taxon>
        <taxon>Alphaproteobacteria</taxon>
        <taxon>Sphingomonadales</taxon>
        <taxon>Sphingomonadaceae</taxon>
        <taxon>Sphingomonas</taxon>
    </lineage>
</organism>
<evidence type="ECO:0000256" key="1">
    <source>
        <dbReference type="SAM" id="SignalP"/>
    </source>
</evidence>
<dbReference type="EMBL" id="JAMGBC010000001">
    <property type="protein sequence ID" value="MCL6679157.1"/>
    <property type="molecule type" value="Genomic_DNA"/>
</dbReference>
<feature type="chain" id="PRO_5045408071" evidence="1">
    <location>
        <begin position="22"/>
        <end position="97"/>
    </location>
</feature>
<dbReference type="RefSeq" id="WP_249868073.1">
    <property type="nucleotide sequence ID" value="NZ_JAMGBC010000001.1"/>
</dbReference>
<accession>A0ABT0RFV4</accession>
<gene>
    <name evidence="2" type="ORF">LZ519_07490</name>
</gene>
<reference evidence="2" key="1">
    <citation type="submission" date="2022-05" db="EMBL/GenBank/DDBJ databases">
        <authorList>
            <person name="Jo J.-H."/>
            <person name="Im W.-T."/>
        </authorList>
    </citation>
    <scope>NUCLEOTIDE SEQUENCE</scope>
    <source>
        <strain evidence="2">RG327</strain>
    </source>
</reference>
<dbReference type="Proteomes" id="UP001165343">
    <property type="component" value="Unassembled WGS sequence"/>
</dbReference>
<keyword evidence="1" id="KW-0732">Signal</keyword>
<feature type="signal peptide" evidence="1">
    <location>
        <begin position="1"/>
        <end position="21"/>
    </location>
</feature>
<sequence>MNIRRLWTGLIALCASSGAIAGTCNIESSAPPGQWKFVKVYDVHNGEIVLQRGISGGRRYEVTAKGDRIRIDWKFAGGTHYNSGAVVTCKDGHIVKS</sequence>